<comment type="caution">
    <text evidence="2">The sequence shown here is derived from an EMBL/GenBank/DDBJ whole genome shotgun (WGS) entry which is preliminary data.</text>
</comment>
<protein>
    <recommendedName>
        <fullName evidence="4">Secreted protein</fullName>
    </recommendedName>
</protein>
<proteinExistence type="predicted"/>
<gene>
    <name evidence="2" type="ORF">PCASD_24046</name>
</gene>
<name>A0A2N5TRT4_9BASI</name>
<evidence type="ECO:0008006" key="4">
    <source>
        <dbReference type="Google" id="ProtNLM"/>
    </source>
</evidence>
<dbReference type="EMBL" id="PGCI01000374">
    <property type="protein sequence ID" value="PLW28196.1"/>
    <property type="molecule type" value="Genomic_DNA"/>
</dbReference>
<evidence type="ECO:0000256" key="1">
    <source>
        <dbReference type="SAM" id="SignalP"/>
    </source>
</evidence>
<dbReference type="AlphaFoldDB" id="A0A2N5TRT4"/>
<sequence length="150" mass="16784">MKIIGTTMIAVLLGHFGVAAGFLHIGDKEWSTKPLDTSTTCEDWECQEISTQNEKGPWRFGDPNSRCNLKIDKGKAPNIGVFITCNTLSPQQYLVHDSQKGRWVHLKINHLDVHVLNVSEFIIWHRGIKAQINAFRKAVPEKGSSSSSTK</sequence>
<organism evidence="2 3">
    <name type="scientific">Puccinia coronata f. sp. avenae</name>
    <dbReference type="NCBI Taxonomy" id="200324"/>
    <lineage>
        <taxon>Eukaryota</taxon>
        <taxon>Fungi</taxon>
        <taxon>Dikarya</taxon>
        <taxon>Basidiomycota</taxon>
        <taxon>Pucciniomycotina</taxon>
        <taxon>Pucciniomycetes</taxon>
        <taxon>Pucciniales</taxon>
        <taxon>Pucciniaceae</taxon>
        <taxon>Puccinia</taxon>
    </lineage>
</organism>
<evidence type="ECO:0000313" key="2">
    <source>
        <dbReference type="EMBL" id="PLW28196.1"/>
    </source>
</evidence>
<feature type="signal peptide" evidence="1">
    <location>
        <begin position="1"/>
        <end position="21"/>
    </location>
</feature>
<accession>A0A2N5TRT4</accession>
<feature type="chain" id="PRO_5014710878" description="Secreted protein" evidence="1">
    <location>
        <begin position="22"/>
        <end position="150"/>
    </location>
</feature>
<evidence type="ECO:0000313" key="3">
    <source>
        <dbReference type="Proteomes" id="UP000235392"/>
    </source>
</evidence>
<dbReference type="Proteomes" id="UP000235392">
    <property type="component" value="Unassembled WGS sequence"/>
</dbReference>
<reference evidence="2 3" key="1">
    <citation type="submission" date="2017-11" db="EMBL/GenBank/DDBJ databases">
        <title>De novo assembly and phasing of dikaryotic genomes from two isolates of Puccinia coronata f. sp. avenae, the causal agent of oat crown rust.</title>
        <authorList>
            <person name="Miller M.E."/>
            <person name="Zhang Y."/>
            <person name="Omidvar V."/>
            <person name="Sperschneider J."/>
            <person name="Schwessinger B."/>
            <person name="Raley C."/>
            <person name="Palmer J.M."/>
            <person name="Garnica D."/>
            <person name="Upadhyaya N."/>
            <person name="Rathjen J."/>
            <person name="Taylor J.M."/>
            <person name="Park R.F."/>
            <person name="Dodds P.N."/>
            <person name="Hirsch C.D."/>
            <person name="Kianian S.F."/>
            <person name="Figueroa M."/>
        </authorList>
    </citation>
    <scope>NUCLEOTIDE SEQUENCE [LARGE SCALE GENOMIC DNA]</scope>
    <source>
        <strain evidence="2">12SD80</strain>
    </source>
</reference>
<keyword evidence="1" id="KW-0732">Signal</keyword>